<evidence type="ECO:0000313" key="2">
    <source>
        <dbReference type="EMBL" id="MBB5327795.1"/>
    </source>
</evidence>
<evidence type="ECO:0000256" key="1">
    <source>
        <dbReference type="SAM" id="MobiDB-lite"/>
    </source>
</evidence>
<dbReference type="EMBL" id="JACHEB010000003">
    <property type="protein sequence ID" value="MBB5327795.1"/>
    <property type="molecule type" value="Genomic_DNA"/>
</dbReference>
<dbReference type="AlphaFoldDB" id="A0A9X0QCG0"/>
<comment type="caution">
    <text evidence="2">The sequence shown here is derived from an EMBL/GenBank/DDBJ whole genome shotgun (WGS) entry which is preliminary data.</text>
</comment>
<reference evidence="2 3" key="1">
    <citation type="submission" date="2020-08" db="EMBL/GenBank/DDBJ databases">
        <title>Genomic Encyclopedia of Type Strains, Phase IV (KMG-V): Genome sequencing to study the core and pangenomes of soil and plant-associated prokaryotes.</title>
        <authorList>
            <person name="Whitman W."/>
        </authorList>
    </citation>
    <scope>NUCLEOTIDE SEQUENCE [LARGE SCALE GENOMIC DNA]</scope>
    <source>
        <strain evidence="2 3">X5P2</strain>
    </source>
</reference>
<gene>
    <name evidence="2" type="ORF">HDF14_001401</name>
</gene>
<organism evidence="2 3">
    <name type="scientific">Tunturiibacter gelidiferens</name>
    <dbReference type="NCBI Taxonomy" id="3069689"/>
    <lineage>
        <taxon>Bacteria</taxon>
        <taxon>Pseudomonadati</taxon>
        <taxon>Acidobacteriota</taxon>
        <taxon>Terriglobia</taxon>
        <taxon>Terriglobales</taxon>
        <taxon>Acidobacteriaceae</taxon>
        <taxon>Tunturiibacter</taxon>
    </lineage>
</organism>
<accession>A0A9X0QCG0</accession>
<evidence type="ECO:0000313" key="3">
    <source>
        <dbReference type="Proteomes" id="UP000535182"/>
    </source>
</evidence>
<dbReference type="Proteomes" id="UP000535182">
    <property type="component" value="Unassembled WGS sequence"/>
</dbReference>
<keyword evidence="3" id="KW-1185">Reference proteome</keyword>
<sequence length="74" mass="8147">MDGSNERAVLAGSDSQLPGRNIRLESDTRAAKSLTRPTVITKATPKRSKYSSILSNSPIALCWYRKQNQRRGAA</sequence>
<name>A0A9X0QCG0_9BACT</name>
<feature type="region of interest" description="Disordered" evidence="1">
    <location>
        <begin position="1"/>
        <end position="20"/>
    </location>
</feature>
<proteinExistence type="predicted"/>
<protein>
    <submittedName>
        <fullName evidence="2">Uncharacterized protein</fullName>
    </submittedName>
</protein>